<name>A0A699GND5_TANCI</name>
<protein>
    <submittedName>
        <fullName evidence="1">Uncharacterized protein</fullName>
    </submittedName>
</protein>
<comment type="caution">
    <text evidence="1">The sequence shown here is derived from an EMBL/GenBank/DDBJ whole genome shotgun (WGS) entry which is preliminary data.</text>
</comment>
<sequence>MDTPMDFSTFLMNRLKVDTLTPEPLAGLTYELMKGSCKSLVELKFFLKEVYKATIDQQDWVNPDGASSRKYTTSISKTKATYYGHIKWIEDLVPRTMWIQAVGYDKHALWGISHWGCKHQQLYGFAVNWSLLTMSIQNVESSLSLNSRLRVEDLQLRVESYQKNLNLTRPDMYRSDLKRKEAYISYSNPRGFIYQNKDKRNRLMRIDELHKFSDGTLTDVRTALDDLLKGIRMKYLPQSIWRKSDKDRAASMI</sequence>
<reference evidence="1" key="1">
    <citation type="journal article" date="2019" name="Sci. Rep.">
        <title>Draft genome of Tanacetum cinerariifolium, the natural source of mosquito coil.</title>
        <authorList>
            <person name="Yamashiro T."/>
            <person name="Shiraishi A."/>
            <person name="Satake H."/>
            <person name="Nakayama K."/>
        </authorList>
    </citation>
    <scope>NUCLEOTIDE SEQUENCE</scope>
</reference>
<dbReference type="EMBL" id="BKCJ010000016">
    <property type="protein sequence ID" value="GEU28726.1"/>
    <property type="molecule type" value="Genomic_DNA"/>
</dbReference>
<gene>
    <name evidence="1" type="ORF">Tci_000704</name>
</gene>
<evidence type="ECO:0000313" key="1">
    <source>
        <dbReference type="EMBL" id="GEU28726.1"/>
    </source>
</evidence>
<dbReference type="AlphaFoldDB" id="A0A699GND5"/>
<organism evidence="1">
    <name type="scientific">Tanacetum cinerariifolium</name>
    <name type="common">Dalmatian daisy</name>
    <name type="synonym">Chrysanthemum cinerariifolium</name>
    <dbReference type="NCBI Taxonomy" id="118510"/>
    <lineage>
        <taxon>Eukaryota</taxon>
        <taxon>Viridiplantae</taxon>
        <taxon>Streptophyta</taxon>
        <taxon>Embryophyta</taxon>
        <taxon>Tracheophyta</taxon>
        <taxon>Spermatophyta</taxon>
        <taxon>Magnoliopsida</taxon>
        <taxon>eudicotyledons</taxon>
        <taxon>Gunneridae</taxon>
        <taxon>Pentapetalae</taxon>
        <taxon>asterids</taxon>
        <taxon>campanulids</taxon>
        <taxon>Asterales</taxon>
        <taxon>Asteraceae</taxon>
        <taxon>Asteroideae</taxon>
        <taxon>Anthemideae</taxon>
        <taxon>Anthemidinae</taxon>
        <taxon>Tanacetum</taxon>
    </lineage>
</organism>
<proteinExistence type="predicted"/>
<accession>A0A699GND5</accession>